<sequence length="310" mass="34441">MANYSIQDKVIKILKLGRFFFVFGGFFLYSIGALFAVLNGAELDIIKFLTGYMILFLGHLSVSYSNDYFDFDADSIGEKTNVSGGSGILQLDPSLKETSKWIAVSLILCSIIIGTSFTLKYNYSPIFLCYIVFGNLLGWFYTAPPIRLSYRGLGEISTMLAIGFVVPGMGYYVMKGLIDLNYIIFSIPLLLYGIYFILSVEIPDMETDIISGKKNFVTKNGRALSLKLILLVTIISTSMYVIFQASELSDIGINFYMVALLSIVPLTFAALGLNNNTKEKSAEIAFNNLNALILFAVLTNIYFLVRLIGF</sequence>
<evidence type="ECO:0000313" key="8">
    <source>
        <dbReference type="Proteomes" id="UP000075578"/>
    </source>
</evidence>
<comment type="subcellular location">
    <subcellularLocation>
        <location evidence="1">Cell membrane</location>
        <topology evidence="1">Multi-pass membrane protein</topology>
    </subcellularLocation>
</comment>
<keyword evidence="4 6" id="KW-1133">Transmembrane helix</keyword>
<organism evidence="7 8">
    <name type="scientific">Candidatus Methanofastidiosum methylothiophilum</name>
    <dbReference type="NCBI Taxonomy" id="1705564"/>
    <lineage>
        <taxon>Archaea</taxon>
        <taxon>Methanobacteriati</taxon>
        <taxon>Methanobacteriota</taxon>
        <taxon>Stenosarchaea group</taxon>
        <taxon>Candidatus Methanofastidiosia</taxon>
        <taxon>Candidatus Methanofastidiosales</taxon>
        <taxon>Candidatus Methanofastidiosaceae</taxon>
        <taxon>Candidatus Methanofastidiosum</taxon>
    </lineage>
</organism>
<dbReference type="PANTHER" id="PTHR13929">
    <property type="entry name" value="1,4-DIHYDROXY-2-NAPHTHOATE OCTAPRENYLTRANSFERASE"/>
    <property type="match status" value="1"/>
</dbReference>
<dbReference type="Pfam" id="PF01040">
    <property type="entry name" value="UbiA"/>
    <property type="match status" value="1"/>
</dbReference>
<dbReference type="AlphaFoldDB" id="A0A150J379"/>
<evidence type="ECO:0000256" key="3">
    <source>
        <dbReference type="ARBA" id="ARBA00022692"/>
    </source>
</evidence>
<dbReference type="GO" id="GO:0004659">
    <property type="term" value="F:prenyltransferase activity"/>
    <property type="evidence" value="ECO:0007669"/>
    <property type="project" value="InterPro"/>
</dbReference>
<evidence type="ECO:0000256" key="5">
    <source>
        <dbReference type="ARBA" id="ARBA00023136"/>
    </source>
</evidence>
<dbReference type="CDD" id="cd13962">
    <property type="entry name" value="PT_UbiA_UBIAD1"/>
    <property type="match status" value="1"/>
</dbReference>
<evidence type="ECO:0000313" key="7">
    <source>
        <dbReference type="EMBL" id="KYC51697.1"/>
    </source>
</evidence>
<protein>
    <submittedName>
        <fullName evidence="7">1,4-dihydroxy-2-naphthoate octaprenyltransferase</fullName>
    </submittedName>
</protein>
<reference evidence="7 8" key="1">
    <citation type="journal article" date="2016" name="ISME J.">
        <title>Chasing the elusive Euryarchaeota class WSA2: genomes reveal a uniquely fastidious methyl-reducing methanogen.</title>
        <authorList>
            <person name="Nobu M.K."/>
            <person name="Narihiro T."/>
            <person name="Kuroda K."/>
            <person name="Mei R."/>
            <person name="Liu W.T."/>
        </authorList>
    </citation>
    <scope>NUCLEOTIDE SEQUENCE [LARGE SCALE GENOMIC DNA]</scope>
    <source>
        <strain evidence="7">U1lsi0528_Bin089</strain>
    </source>
</reference>
<feature type="transmembrane region" description="Helical" evidence="6">
    <location>
        <begin position="20"/>
        <end position="39"/>
    </location>
</feature>
<accession>A0A150J379</accession>
<gene>
    <name evidence="7" type="ORF">AMQ74_01033</name>
</gene>
<dbReference type="InterPro" id="IPR026046">
    <property type="entry name" value="UBIAD1"/>
</dbReference>
<evidence type="ECO:0000256" key="1">
    <source>
        <dbReference type="ARBA" id="ARBA00004651"/>
    </source>
</evidence>
<feature type="transmembrane region" description="Helical" evidence="6">
    <location>
        <begin position="125"/>
        <end position="144"/>
    </location>
</feature>
<keyword evidence="3 6" id="KW-0812">Transmembrane</keyword>
<feature type="transmembrane region" description="Helical" evidence="6">
    <location>
        <begin position="101"/>
        <end position="119"/>
    </location>
</feature>
<feature type="transmembrane region" description="Helical" evidence="6">
    <location>
        <begin position="156"/>
        <end position="174"/>
    </location>
</feature>
<comment type="caution">
    <text evidence="7">The sequence shown here is derived from an EMBL/GenBank/DDBJ whole genome shotgun (WGS) entry which is preliminary data.</text>
</comment>
<keyword evidence="2 7" id="KW-0808">Transferase</keyword>
<feature type="transmembrane region" description="Helical" evidence="6">
    <location>
        <begin position="223"/>
        <end position="243"/>
    </location>
</feature>
<dbReference type="EMBL" id="LNGD01000057">
    <property type="protein sequence ID" value="KYC51697.1"/>
    <property type="molecule type" value="Genomic_DNA"/>
</dbReference>
<keyword evidence="5 6" id="KW-0472">Membrane</keyword>
<dbReference type="PANTHER" id="PTHR13929:SF0">
    <property type="entry name" value="UBIA PRENYLTRANSFERASE DOMAIN-CONTAINING PROTEIN 1"/>
    <property type="match status" value="1"/>
</dbReference>
<feature type="transmembrane region" description="Helical" evidence="6">
    <location>
        <begin position="255"/>
        <end position="273"/>
    </location>
</feature>
<feature type="transmembrane region" description="Helical" evidence="6">
    <location>
        <begin position="45"/>
        <end position="62"/>
    </location>
</feature>
<name>A0A150J379_9EURY</name>
<dbReference type="GO" id="GO:0009234">
    <property type="term" value="P:menaquinone biosynthetic process"/>
    <property type="evidence" value="ECO:0007669"/>
    <property type="project" value="TreeGrafter"/>
</dbReference>
<dbReference type="GO" id="GO:0042371">
    <property type="term" value="P:vitamin K biosynthetic process"/>
    <property type="evidence" value="ECO:0007669"/>
    <property type="project" value="TreeGrafter"/>
</dbReference>
<dbReference type="PATRIC" id="fig|1705564.3.peg.1066"/>
<dbReference type="Proteomes" id="UP000075578">
    <property type="component" value="Unassembled WGS sequence"/>
</dbReference>
<evidence type="ECO:0000256" key="2">
    <source>
        <dbReference type="ARBA" id="ARBA00022679"/>
    </source>
</evidence>
<evidence type="ECO:0000256" key="4">
    <source>
        <dbReference type="ARBA" id="ARBA00022989"/>
    </source>
</evidence>
<proteinExistence type="predicted"/>
<dbReference type="GO" id="GO:0005886">
    <property type="term" value="C:plasma membrane"/>
    <property type="evidence" value="ECO:0007669"/>
    <property type="project" value="UniProtKB-SubCell"/>
</dbReference>
<feature type="transmembrane region" description="Helical" evidence="6">
    <location>
        <begin position="285"/>
        <end position="305"/>
    </location>
</feature>
<evidence type="ECO:0000256" key="6">
    <source>
        <dbReference type="SAM" id="Phobius"/>
    </source>
</evidence>
<dbReference type="InterPro" id="IPR000537">
    <property type="entry name" value="UbiA_prenyltransferase"/>
</dbReference>
<feature type="transmembrane region" description="Helical" evidence="6">
    <location>
        <begin position="180"/>
        <end position="202"/>
    </location>
</feature>